<evidence type="ECO:0000313" key="3">
    <source>
        <dbReference type="Proteomes" id="UP000612233"/>
    </source>
</evidence>
<keyword evidence="1" id="KW-0472">Membrane</keyword>
<keyword evidence="3" id="KW-1185">Reference proteome</keyword>
<reference evidence="2" key="1">
    <citation type="submission" date="2020-09" db="EMBL/GenBank/DDBJ databases">
        <authorList>
            <person name="Kim M.K."/>
        </authorList>
    </citation>
    <scope>NUCLEOTIDE SEQUENCE</scope>
    <source>
        <strain evidence="2">BT664</strain>
    </source>
</reference>
<keyword evidence="1" id="KW-0812">Transmembrane</keyword>
<proteinExistence type="predicted"/>
<name>A0A927BDI4_9BACT</name>
<organism evidence="2 3">
    <name type="scientific">Hymenobacter montanus</name>
    <dbReference type="NCBI Taxonomy" id="2771359"/>
    <lineage>
        <taxon>Bacteria</taxon>
        <taxon>Pseudomonadati</taxon>
        <taxon>Bacteroidota</taxon>
        <taxon>Cytophagia</taxon>
        <taxon>Cytophagales</taxon>
        <taxon>Hymenobacteraceae</taxon>
        <taxon>Hymenobacter</taxon>
    </lineage>
</organism>
<dbReference type="AlphaFoldDB" id="A0A927BDI4"/>
<feature type="transmembrane region" description="Helical" evidence="1">
    <location>
        <begin position="65"/>
        <end position="84"/>
    </location>
</feature>
<dbReference type="Proteomes" id="UP000612233">
    <property type="component" value="Unassembled WGS sequence"/>
</dbReference>
<sequence length="88" mass="10175">MLTLLIVVIKLFALSEQFRTLIILTMMTLIVITALSCMAIIYINRYYKNQAPSKFIKLFLTVQEFTTRAIFPILMSVVQAMLIFNHSL</sequence>
<dbReference type="EMBL" id="JACXAD010000013">
    <property type="protein sequence ID" value="MBD2768832.1"/>
    <property type="molecule type" value="Genomic_DNA"/>
</dbReference>
<comment type="caution">
    <text evidence="2">The sequence shown here is derived from an EMBL/GenBank/DDBJ whole genome shotgun (WGS) entry which is preliminary data.</text>
</comment>
<accession>A0A927BDI4</accession>
<feature type="transmembrane region" description="Helical" evidence="1">
    <location>
        <begin position="23"/>
        <end position="44"/>
    </location>
</feature>
<evidence type="ECO:0000313" key="2">
    <source>
        <dbReference type="EMBL" id="MBD2768832.1"/>
    </source>
</evidence>
<protein>
    <submittedName>
        <fullName evidence="2">Uncharacterized protein</fullName>
    </submittedName>
</protein>
<keyword evidence="1" id="KW-1133">Transmembrane helix</keyword>
<evidence type="ECO:0000256" key="1">
    <source>
        <dbReference type="SAM" id="Phobius"/>
    </source>
</evidence>
<gene>
    <name evidence="2" type="ORF">IC235_13130</name>
</gene>
<dbReference type="RefSeq" id="WP_191005640.1">
    <property type="nucleotide sequence ID" value="NZ_JACXAD010000013.1"/>
</dbReference>